<evidence type="ECO:0000313" key="3">
    <source>
        <dbReference type="Proteomes" id="UP000187203"/>
    </source>
</evidence>
<proteinExistence type="predicted"/>
<organism evidence="2 3">
    <name type="scientific">Corchorus olitorius</name>
    <dbReference type="NCBI Taxonomy" id="93759"/>
    <lineage>
        <taxon>Eukaryota</taxon>
        <taxon>Viridiplantae</taxon>
        <taxon>Streptophyta</taxon>
        <taxon>Embryophyta</taxon>
        <taxon>Tracheophyta</taxon>
        <taxon>Spermatophyta</taxon>
        <taxon>Magnoliopsida</taxon>
        <taxon>eudicotyledons</taxon>
        <taxon>Gunneridae</taxon>
        <taxon>Pentapetalae</taxon>
        <taxon>rosids</taxon>
        <taxon>malvids</taxon>
        <taxon>Malvales</taxon>
        <taxon>Malvaceae</taxon>
        <taxon>Grewioideae</taxon>
        <taxon>Apeibeae</taxon>
        <taxon>Corchorus</taxon>
    </lineage>
</organism>
<feature type="compositionally biased region" description="Basic and acidic residues" evidence="1">
    <location>
        <begin position="227"/>
        <end position="239"/>
    </location>
</feature>
<feature type="compositionally biased region" description="Polar residues" evidence="1">
    <location>
        <begin position="113"/>
        <end position="134"/>
    </location>
</feature>
<name>A0A1R3JEP6_9ROSI</name>
<evidence type="ECO:0000256" key="1">
    <source>
        <dbReference type="SAM" id="MobiDB-lite"/>
    </source>
</evidence>
<comment type="caution">
    <text evidence="2">The sequence shown here is derived from an EMBL/GenBank/DDBJ whole genome shotgun (WGS) entry which is preliminary data.</text>
</comment>
<dbReference type="OrthoDB" id="1704983at2759"/>
<dbReference type="Proteomes" id="UP000187203">
    <property type="component" value="Unassembled WGS sequence"/>
</dbReference>
<reference evidence="3" key="1">
    <citation type="submission" date="2013-09" db="EMBL/GenBank/DDBJ databases">
        <title>Corchorus olitorius genome sequencing.</title>
        <authorList>
            <person name="Alam M."/>
            <person name="Haque M.S."/>
            <person name="Islam M.S."/>
            <person name="Emdad E.M."/>
            <person name="Islam M.M."/>
            <person name="Ahmed B."/>
            <person name="Halim A."/>
            <person name="Hossen Q.M.M."/>
            <person name="Hossain M.Z."/>
            <person name="Ahmed R."/>
            <person name="Khan M.M."/>
            <person name="Islam R."/>
            <person name="Rashid M.M."/>
            <person name="Khan S.A."/>
            <person name="Rahman M.S."/>
            <person name="Alam M."/>
            <person name="Yahiya A.S."/>
            <person name="Khan M.S."/>
            <person name="Azam M.S."/>
            <person name="Haque T."/>
            <person name="Lashkar M.Z.H."/>
            <person name="Akhand A.I."/>
            <person name="Morshed G."/>
            <person name="Roy S."/>
            <person name="Uddin K.S."/>
            <person name="Rabeya T."/>
            <person name="Hossain A.S."/>
            <person name="Chowdhury A."/>
            <person name="Snigdha A.R."/>
            <person name="Mortoza M.S."/>
            <person name="Matin S.A."/>
            <person name="Hoque S.M.E."/>
            <person name="Islam M.K."/>
            <person name="Roy D.K."/>
            <person name="Haider R."/>
            <person name="Moosa M.M."/>
            <person name="Elias S.M."/>
            <person name="Hasan A.M."/>
            <person name="Jahan S."/>
            <person name="Shafiuddin M."/>
            <person name="Mahmood N."/>
            <person name="Shommy N.S."/>
        </authorList>
    </citation>
    <scope>NUCLEOTIDE SEQUENCE [LARGE SCALE GENOMIC DNA]</scope>
    <source>
        <strain evidence="3">cv. O-4</strain>
    </source>
</reference>
<keyword evidence="3" id="KW-1185">Reference proteome</keyword>
<dbReference type="AlphaFoldDB" id="A0A1R3JEP6"/>
<feature type="region of interest" description="Disordered" evidence="1">
    <location>
        <begin position="1"/>
        <end position="253"/>
    </location>
</feature>
<protein>
    <submittedName>
        <fullName evidence="2">Uncharacterized protein</fullName>
    </submittedName>
</protein>
<gene>
    <name evidence="2" type="ORF">COLO4_16995</name>
</gene>
<evidence type="ECO:0000313" key="2">
    <source>
        <dbReference type="EMBL" id="OMO93295.1"/>
    </source>
</evidence>
<feature type="compositionally biased region" description="Polar residues" evidence="1">
    <location>
        <begin position="181"/>
        <end position="190"/>
    </location>
</feature>
<sequence length="278" mass="30988">MEENREEAQQQISIEKTDCRDEDKQEETSKKPKQGSKQCLKAAKPTIPQPFTLSTEKRMSRERRGSVDFSADISKKTKPRQRHGSMDFNISYPQPRLSRSASLSNKDRLSPNAGDTSDINRANSLNGTSKTTSRPPVKAAEHVESKIGSAQKMKNRTPLNGAESKQLKGNDKKQRVERMENSNLQKSTTFKALPLPKFYQKKDSPPKSQTRKMPETNSISPILKSTKKAESSKIEDKGKGPSKTVTNGAKETISKLLRSTRKVLNTSKVTRKGIVSSA</sequence>
<feature type="compositionally biased region" description="Basic and acidic residues" evidence="1">
    <location>
        <begin position="55"/>
        <end position="66"/>
    </location>
</feature>
<accession>A0A1R3JEP6</accession>
<dbReference type="EMBL" id="AWUE01016274">
    <property type="protein sequence ID" value="OMO93295.1"/>
    <property type="molecule type" value="Genomic_DNA"/>
</dbReference>
<feature type="compositionally biased region" description="Basic and acidic residues" evidence="1">
    <location>
        <begin position="165"/>
        <end position="180"/>
    </location>
</feature>
<feature type="compositionally biased region" description="Basic and acidic residues" evidence="1">
    <location>
        <begin position="15"/>
        <end position="30"/>
    </location>
</feature>